<name>A0A517LZA2_9BACT</name>
<dbReference type="KEGG" id="ruv:EC9_21220"/>
<evidence type="ECO:0008006" key="3">
    <source>
        <dbReference type="Google" id="ProtNLM"/>
    </source>
</evidence>
<evidence type="ECO:0000313" key="1">
    <source>
        <dbReference type="EMBL" id="QDS87939.1"/>
    </source>
</evidence>
<sequence length="154" mass="17564">MKRRTLDLPTAAAVIDDIDHLRAVGYTKTKRWNLTQICQHLDATMTGGMDGFGFRLPWILRRTVVKWGFGYALKKRKLMSGTPTLPILQPPASTDRDDNEVIDRCIATIRRAAEFNGSMKEYALLDDLSPDDWRDFMWIHAAHHLSFLVPHDGA</sequence>
<organism evidence="1 2">
    <name type="scientific">Rosistilla ulvae</name>
    <dbReference type="NCBI Taxonomy" id="1930277"/>
    <lineage>
        <taxon>Bacteria</taxon>
        <taxon>Pseudomonadati</taxon>
        <taxon>Planctomycetota</taxon>
        <taxon>Planctomycetia</taxon>
        <taxon>Pirellulales</taxon>
        <taxon>Pirellulaceae</taxon>
        <taxon>Rosistilla</taxon>
    </lineage>
</organism>
<dbReference type="Pfam" id="PF07606">
    <property type="entry name" value="DUF1569"/>
    <property type="match status" value="1"/>
</dbReference>
<dbReference type="Proteomes" id="UP000319557">
    <property type="component" value="Chromosome"/>
</dbReference>
<evidence type="ECO:0000313" key="2">
    <source>
        <dbReference type="Proteomes" id="UP000319557"/>
    </source>
</evidence>
<keyword evidence="2" id="KW-1185">Reference proteome</keyword>
<reference evidence="1 2" key="1">
    <citation type="submission" date="2019-02" db="EMBL/GenBank/DDBJ databases">
        <title>Deep-cultivation of Planctomycetes and their phenomic and genomic characterization uncovers novel biology.</title>
        <authorList>
            <person name="Wiegand S."/>
            <person name="Jogler M."/>
            <person name="Boedeker C."/>
            <person name="Pinto D."/>
            <person name="Vollmers J."/>
            <person name="Rivas-Marin E."/>
            <person name="Kohn T."/>
            <person name="Peeters S.H."/>
            <person name="Heuer A."/>
            <person name="Rast P."/>
            <person name="Oberbeckmann S."/>
            <person name="Bunk B."/>
            <person name="Jeske O."/>
            <person name="Meyerdierks A."/>
            <person name="Storesund J.E."/>
            <person name="Kallscheuer N."/>
            <person name="Luecker S."/>
            <person name="Lage O.M."/>
            <person name="Pohl T."/>
            <person name="Merkel B.J."/>
            <person name="Hornburger P."/>
            <person name="Mueller R.-W."/>
            <person name="Bruemmer F."/>
            <person name="Labrenz M."/>
            <person name="Spormann A.M."/>
            <person name="Op den Camp H."/>
            <person name="Overmann J."/>
            <person name="Amann R."/>
            <person name="Jetten M.S.M."/>
            <person name="Mascher T."/>
            <person name="Medema M.H."/>
            <person name="Devos D.P."/>
            <person name="Kaster A.-K."/>
            <person name="Ovreas L."/>
            <person name="Rohde M."/>
            <person name="Galperin M.Y."/>
            <person name="Jogler C."/>
        </authorList>
    </citation>
    <scope>NUCLEOTIDE SEQUENCE [LARGE SCALE GENOMIC DNA]</scope>
    <source>
        <strain evidence="1 2">EC9</strain>
    </source>
</reference>
<dbReference type="RefSeq" id="WP_246106052.1">
    <property type="nucleotide sequence ID" value="NZ_CP036261.1"/>
</dbReference>
<proteinExistence type="predicted"/>
<accession>A0A517LZA2</accession>
<dbReference type="InterPro" id="IPR011463">
    <property type="entry name" value="DUF1569"/>
</dbReference>
<dbReference type="EMBL" id="CP036261">
    <property type="protein sequence ID" value="QDS87939.1"/>
    <property type="molecule type" value="Genomic_DNA"/>
</dbReference>
<protein>
    <recommendedName>
        <fullName evidence="3">DinB superfamily protein</fullName>
    </recommendedName>
</protein>
<gene>
    <name evidence="1" type="ORF">EC9_21220</name>
</gene>
<dbReference type="AlphaFoldDB" id="A0A517LZA2"/>